<dbReference type="EMBL" id="MN095771">
    <property type="protein sequence ID" value="QFR56139.1"/>
    <property type="molecule type" value="Genomic_DNA"/>
</dbReference>
<comment type="similarity">
    <text evidence="1">Belongs to the Tevenvirinae Hoc family.</text>
</comment>
<dbReference type="Proteomes" id="UP000326777">
    <property type="component" value="Genome"/>
</dbReference>
<sequence length="1174" mass="127811">MAVIQSITGKPYTELAFRGKTSRFSAKVRGDLSKVTQIVWYVQPTDSGQIEDSFSVYNFRDSPVENGVYTIPEVDIKFRKTGSYKLSLSINGGDSTSGQYRVKSVEEPNFKVVINPTSPSIKPDESVQFIYNITDFPAGATSTQKWFVDGAEASTAENFAFAFEKLGSHTVRCEATLDIPGIGPITKFSETTVNCVKGTLNDKISVELSSTAETIKYGDYAKFTVSSDHPAGVTPNYTWQVNGISQAITGNEFTFEGRKAGTFDVRAVVSFVSENYEGLTVQTPIVKITTTKLAPITSSVVEVDNIQWGLAGNIKAKTTTVDPISKQEIIVGPNPGSACKIYVLDELNTEKTVTSSTIDLEFGDNFLPADIGRKTGRLEFYTEETDNFESVLVSESFDFDVLKRTDVAHSSFVVNGEIVNENDKFVLRVAPKDTTKITVSDSLDQTSSQAAVNTAMKELGKQGKFVLTDSSGAIPTTESTTGVFDIVMPESVGNLNIEIQHVINDTSIEYDKKAIGIIEVSDNPIIPPLKSKIIQETVPSINEQCTFKYDIENLPQGSTHVVESTKWYVNGEVASTDETLSVKAEPGVTIGLELFVNVEGYTPSTVPAQSVDLNFNYRQWPEIDLTLTPNTTTVKWGQPLEIQCSASNLNLITNPDLLVKNDPTWYLDDKVIFSDASDGSLSIIASNPGSHVIKASILFEHPEYEPKQKVIEKPIDITTEYRDMATTLTLTPATGSIKIGETQRFNATISGNPAGSSTTFKWEIDSVAQETSENYIDVVGSAKGTKTIKVTSTTKAEGAEDDVQTKEAVLTVSNKIMTPTVTASVGADKVRVGEQWTMVCDVTGAPANATIEYLWENGAKDKNLAGRDPSIGTRTNKCKVTVKAPDYDDFVGESNEVSIEIIPGIQQFTVTASTSTPSVKVGDTYTATVTLDKLVVDAEVTYLWSTGETTKDISAVAKTAGELKLTCEVTSKQVNFETKTVKSNEIVVDVENNKITDLTVSIDGPDIAQAGKAFTLKASATSAVSGVSFEYAWSTGETGDTLTKTENAEGDKTYTVTVTAKAAGYDDATETASKTVTVEKVEPEVPDECPLIYVHPLPQRSSAYIWCGWWVMREIEKLTKDGKDWKTATKADSPYYCHLNVLAKMLTDFPEVDVQESRNGYVVHRSALEYGVIY</sequence>
<gene>
    <name evidence="3" type="ORF">CPT_Muldoon_188</name>
</gene>
<accession>A0A5P8PHK0</accession>
<reference evidence="4" key="1">
    <citation type="submission" date="2019-06" db="EMBL/GenBank/DDBJ databases">
        <title>Complete genome sequence of Serratia marcescens phage Muldoon.</title>
        <authorList>
            <person name="Campbell S."/>
            <person name="Atkinson C."/>
            <person name="Moreland R."/>
            <person name="Liu M."/>
            <person name="Ramsey J."/>
            <person name="Leavitt J."/>
        </authorList>
    </citation>
    <scope>NUCLEOTIDE SEQUENCE [LARGE SCALE GENOMIC DNA]</scope>
</reference>
<evidence type="ECO:0000313" key="3">
    <source>
        <dbReference type="EMBL" id="QFR56139.1"/>
    </source>
</evidence>
<evidence type="ECO:0000259" key="2">
    <source>
        <dbReference type="PROSITE" id="PS50835"/>
    </source>
</evidence>
<comment type="function">
    <text evidence="1">Capsid decoration protein that binds as a monomer at the center of each major capsid protein hexamer once maturation and expension of the capsid has occured. It only has a marginal effect on head stability. Dispensable for the head morphogenesis and phage infection.</text>
</comment>
<feature type="region of interest" description="Interaction with the major capsid protein" evidence="1">
    <location>
        <begin position="1156"/>
        <end position="1160"/>
    </location>
</feature>
<comment type="subcellular location">
    <subcellularLocation>
        <location evidence="1">Virion</location>
    </subcellularLocation>
</comment>
<feature type="domain" description="Ig-like" evidence="2">
    <location>
        <begin position="819"/>
        <end position="855"/>
    </location>
</feature>
<proteinExistence type="inferred from homology"/>
<protein>
    <recommendedName>
        <fullName evidence="1">Highly immunogenic outer capsid protein</fullName>
        <shortName evidence="1">Hoc</shortName>
    </recommendedName>
</protein>
<name>A0A5P8PHK0_9CAUD</name>
<keyword evidence="1" id="KW-0946">Virion</keyword>
<dbReference type="InterPro" id="IPR007110">
    <property type="entry name" value="Ig-like_dom"/>
</dbReference>
<evidence type="ECO:0000313" key="4">
    <source>
        <dbReference type="Proteomes" id="UP000326777"/>
    </source>
</evidence>
<dbReference type="InterPro" id="IPR038998">
    <property type="entry name" value="HOC"/>
</dbReference>
<dbReference type="PROSITE" id="PS50835">
    <property type="entry name" value="IG_LIKE"/>
    <property type="match status" value="1"/>
</dbReference>
<organism evidence="3 4">
    <name type="scientific">Serratia phage Muldoon</name>
    <dbReference type="NCBI Taxonomy" id="2601678"/>
    <lineage>
        <taxon>Viruses</taxon>
        <taxon>Duplodnaviria</taxon>
        <taxon>Heunggongvirae</taxon>
        <taxon>Uroviricota</taxon>
        <taxon>Caudoviricetes</taxon>
        <taxon>Muldoonvirus</taxon>
        <taxon>Muldoonvirus muldoon</taxon>
    </lineage>
</organism>
<comment type="subunit">
    <text evidence="1">Monomer. Interacts with the major capsid protein; one hoc molecule associates with each hexamer facet.</text>
</comment>
<keyword evidence="1" id="KW-0167">Capsid protein</keyword>
<evidence type="ECO:0000256" key="1">
    <source>
        <dbReference type="HAMAP-Rule" id="MF_04116"/>
    </source>
</evidence>
<dbReference type="HAMAP" id="MF_04116">
    <property type="entry name" value="HOC_T4"/>
    <property type="match status" value="1"/>
</dbReference>
<keyword evidence="4" id="KW-1185">Reference proteome</keyword>
<dbReference type="GO" id="GO:0098021">
    <property type="term" value="C:viral capsid, decoration"/>
    <property type="evidence" value="ECO:0007669"/>
    <property type="project" value="UniProtKB-UniRule"/>
</dbReference>